<comment type="caution">
    <text evidence="1">The sequence shown here is derived from an EMBL/GenBank/DDBJ whole genome shotgun (WGS) entry which is preliminary data.</text>
</comment>
<dbReference type="RefSeq" id="WP_340521620.1">
    <property type="nucleotide sequence ID" value="NZ_JBBLXS010000555.1"/>
</dbReference>
<reference evidence="1 2" key="1">
    <citation type="journal article" date="2020" name="Harmful Algae">
        <title>Molecular and morphological characterization of a novel dihydroanatoxin-a producing Microcoleus species (cyanobacteria) from the Russian River, California, USA.</title>
        <authorList>
            <person name="Conklin K.Y."/>
            <person name="Stancheva R."/>
            <person name="Otten T.G."/>
            <person name="Fadness R."/>
            <person name="Boyer G.L."/>
            <person name="Read B."/>
            <person name="Zhang X."/>
            <person name="Sheath R.G."/>
        </authorList>
    </citation>
    <scope>NUCLEOTIDE SEQUENCE [LARGE SCALE GENOMIC DNA]</scope>
    <source>
        <strain evidence="1 2">PTRS2</strain>
    </source>
</reference>
<dbReference type="Proteomes" id="UP001384579">
    <property type="component" value="Unassembled WGS sequence"/>
</dbReference>
<sequence length="65" mass="7488">MSYPRPASYQADPNADNYVCGDCERTQDPREGDPCIKCGKPTVTWLQSQGESWDKVLKKWEKWHG</sequence>
<protein>
    <submittedName>
        <fullName evidence="1">Uncharacterized protein</fullName>
    </submittedName>
</protein>
<accession>A0ABU8YV81</accession>
<dbReference type="EMBL" id="JBBLXS010000555">
    <property type="protein sequence ID" value="MEK0188245.1"/>
    <property type="molecule type" value="Genomic_DNA"/>
</dbReference>
<name>A0ABU8YV81_9CYAN</name>
<proteinExistence type="predicted"/>
<evidence type="ECO:0000313" key="2">
    <source>
        <dbReference type="Proteomes" id="UP001384579"/>
    </source>
</evidence>
<keyword evidence="2" id="KW-1185">Reference proteome</keyword>
<evidence type="ECO:0000313" key="1">
    <source>
        <dbReference type="EMBL" id="MEK0188245.1"/>
    </source>
</evidence>
<organism evidence="1 2">
    <name type="scientific">Microcoleus anatoxicus PTRS2</name>
    <dbReference type="NCBI Taxonomy" id="2705321"/>
    <lineage>
        <taxon>Bacteria</taxon>
        <taxon>Bacillati</taxon>
        <taxon>Cyanobacteriota</taxon>
        <taxon>Cyanophyceae</taxon>
        <taxon>Oscillatoriophycideae</taxon>
        <taxon>Oscillatoriales</taxon>
        <taxon>Microcoleaceae</taxon>
        <taxon>Microcoleus</taxon>
        <taxon>Microcoleus anatoxicus</taxon>
    </lineage>
</organism>
<gene>
    <name evidence="1" type="ORF">WMG39_25885</name>
</gene>